<dbReference type="EMBL" id="LT550731">
    <property type="protein sequence ID" value="SAL96188.1"/>
    <property type="molecule type" value="Genomic_DNA"/>
</dbReference>
<reference evidence="1" key="1">
    <citation type="submission" date="2016-04" db="EMBL/GenBank/DDBJ databases">
        <authorList>
            <person name="Evans L.H."/>
            <person name="Alamgir A."/>
            <person name="Owens N."/>
            <person name="Weber N.D."/>
            <person name="Virtaneva K."/>
            <person name="Barbian K."/>
            <person name="Babar A."/>
            <person name="Rosenke K."/>
        </authorList>
    </citation>
    <scope>NUCLEOTIDE SEQUENCE [LARGE SCALE GENOMIC DNA]</scope>
    <source>
        <strain evidence="1">CBS 101.48</strain>
    </source>
</reference>
<evidence type="ECO:0000313" key="1">
    <source>
        <dbReference type="EMBL" id="SAL96188.1"/>
    </source>
</evidence>
<sequence length="38" mass="4363">LENVDKWTWKTWANGLGKRGQMDLENVENELGKRGAFA</sequence>
<accession>A0A163LSH8</accession>
<proteinExistence type="predicted"/>
<protein>
    <submittedName>
        <fullName evidence="1">Uncharacterized protein</fullName>
    </submittedName>
</protein>
<gene>
    <name evidence="1" type="primary">ABSGL_01563.1 scaffold 1718</name>
</gene>
<dbReference type="InParanoid" id="A0A163LSH8"/>
<evidence type="ECO:0000313" key="2">
    <source>
        <dbReference type="Proteomes" id="UP000078561"/>
    </source>
</evidence>
<feature type="non-terminal residue" evidence="1">
    <location>
        <position position="1"/>
    </location>
</feature>
<organism evidence="1">
    <name type="scientific">Absidia glauca</name>
    <name type="common">Pin mould</name>
    <dbReference type="NCBI Taxonomy" id="4829"/>
    <lineage>
        <taxon>Eukaryota</taxon>
        <taxon>Fungi</taxon>
        <taxon>Fungi incertae sedis</taxon>
        <taxon>Mucoromycota</taxon>
        <taxon>Mucoromycotina</taxon>
        <taxon>Mucoromycetes</taxon>
        <taxon>Mucorales</taxon>
        <taxon>Cunninghamellaceae</taxon>
        <taxon>Absidia</taxon>
    </lineage>
</organism>
<dbReference type="Proteomes" id="UP000078561">
    <property type="component" value="Unassembled WGS sequence"/>
</dbReference>
<name>A0A163LSH8_ABSGL</name>
<dbReference type="AlphaFoldDB" id="A0A163LSH8"/>
<keyword evidence="2" id="KW-1185">Reference proteome</keyword>